<feature type="transmembrane region" description="Helical" evidence="8">
    <location>
        <begin position="119"/>
        <end position="148"/>
    </location>
</feature>
<feature type="transmembrane region" description="Helical" evidence="8">
    <location>
        <begin position="481"/>
        <end position="509"/>
    </location>
</feature>
<protein>
    <recommendedName>
        <fullName evidence="9">TRAP C4-dicarboxylate transport system permease DctM subunit domain-containing protein</fullName>
    </recommendedName>
</protein>
<feature type="transmembrane region" description="Helical" evidence="8">
    <location>
        <begin position="400"/>
        <end position="420"/>
    </location>
</feature>
<dbReference type="PANTHER" id="PTHR33362:SF7">
    <property type="entry name" value="SLL1103 PROTEIN"/>
    <property type="match status" value="1"/>
</dbReference>
<feature type="transmembrane region" description="Helical" evidence="8">
    <location>
        <begin position="324"/>
        <end position="347"/>
    </location>
</feature>
<proteinExistence type="predicted"/>
<feature type="non-terminal residue" evidence="10">
    <location>
        <position position="1"/>
    </location>
</feature>
<evidence type="ECO:0000256" key="5">
    <source>
        <dbReference type="ARBA" id="ARBA00022989"/>
    </source>
</evidence>
<evidence type="ECO:0000259" key="9">
    <source>
        <dbReference type="Pfam" id="PF06808"/>
    </source>
</evidence>
<name>A0A381YG43_9ZZZZ</name>
<evidence type="ECO:0000256" key="8">
    <source>
        <dbReference type="SAM" id="Phobius"/>
    </source>
</evidence>
<keyword evidence="7" id="KW-0175">Coiled coil</keyword>
<evidence type="ECO:0000256" key="6">
    <source>
        <dbReference type="ARBA" id="ARBA00023136"/>
    </source>
</evidence>
<evidence type="ECO:0000256" key="3">
    <source>
        <dbReference type="ARBA" id="ARBA00022519"/>
    </source>
</evidence>
<evidence type="ECO:0000256" key="1">
    <source>
        <dbReference type="ARBA" id="ARBA00004429"/>
    </source>
</evidence>
<dbReference type="InterPro" id="IPR004681">
    <property type="entry name" value="TRAP_DctM"/>
</dbReference>
<evidence type="ECO:0000256" key="2">
    <source>
        <dbReference type="ARBA" id="ARBA00022475"/>
    </source>
</evidence>
<keyword evidence="2" id="KW-1003">Cell membrane</keyword>
<feature type="transmembrane region" description="Helical" evidence="8">
    <location>
        <begin position="269"/>
        <end position="292"/>
    </location>
</feature>
<dbReference type="Pfam" id="PF06808">
    <property type="entry name" value="DctM"/>
    <property type="match status" value="3"/>
</dbReference>
<comment type="subcellular location">
    <subcellularLocation>
        <location evidence="1">Cell inner membrane</location>
        <topology evidence="1">Multi-pass membrane protein</topology>
    </subcellularLocation>
</comment>
<gene>
    <name evidence="10" type="ORF">METZ01_LOCUS128426</name>
</gene>
<dbReference type="InterPro" id="IPR010656">
    <property type="entry name" value="DctM"/>
</dbReference>
<dbReference type="PANTHER" id="PTHR33362">
    <property type="entry name" value="SIALIC ACID TRAP TRANSPORTER PERMEASE PROTEIN SIAT-RELATED"/>
    <property type="match status" value="1"/>
</dbReference>
<feature type="domain" description="TRAP C4-dicarboxylate transport system permease DctM subunit" evidence="9">
    <location>
        <begin position="218"/>
        <end position="313"/>
    </location>
</feature>
<dbReference type="AlphaFoldDB" id="A0A381YG43"/>
<feature type="transmembrane region" description="Helical" evidence="8">
    <location>
        <begin position="441"/>
        <end position="469"/>
    </location>
</feature>
<keyword evidence="4 8" id="KW-0812">Transmembrane</keyword>
<feature type="domain" description="TRAP C4-dicarboxylate transport system permease DctM subunit" evidence="9">
    <location>
        <begin position="326"/>
        <end position="545"/>
    </location>
</feature>
<feature type="transmembrane region" description="Helical" evidence="8">
    <location>
        <begin position="26"/>
        <end position="46"/>
    </location>
</feature>
<feature type="coiled-coil region" evidence="7">
    <location>
        <begin position="649"/>
        <end position="702"/>
    </location>
</feature>
<evidence type="ECO:0000256" key="4">
    <source>
        <dbReference type="ARBA" id="ARBA00022692"/>
    </source>
</evidence>
<feature type="transmembrane region" description="Helical" evidence="8">
    <location>
        <begin position="521"/>
        <end position="542"/>
    </location>
</feature>
<keyword evidence="6 8" id="KW-0472">Membrane</keyword>
<organism evidence="10">
    <name type="scientific">marine metagenome</name>
    <dbReference type="NCBI Taxonomy" id="408172"/>
    <lineage>
        <taxon>unclassified sequences</taxon>
        <taxon>metagenomes</taxon>
        <taxon>ecological metagenomes</taxon>
    </lineage>
</organism>
<dbReference type="EMBL" id="UINC01018075">
    <property type="protein sequence ID" value="SVA75572.1"/>
    <property type="molecule type" value="Genomic_DNA"/>
</dbReference>
<dbReference type="GO" id="GO:0022857">
    <property type="term" value="F:transmembrane transporter activity"/>
    <property type="evidence" value="ECO:0007669"/>
    <property type="project" value="TreeGrafter"/>
</dbReference>
<feature type="domain" description="TRAP C4-dicarboxylate transport system permease DctM subunit" evidence="9">
    <location>
        <begin position="12"/>
        <end position="186"/>
    </location>
</feature>
<feature type="transmembrane region" description="Helical" evidence="8">
    <location>
        <begin position="160"/>
        <end position="185"/>
    </location>
</feature>
<evidence type="ECO:0000256" key="7">
    <source>
        <dbReference type="SAM" id="Coils"/>
    </source>
</evidence>
<keyword evidence="3" id="KW-0997">Cell inner membrane</keyword>
<evidence type="ECO:0000313" key="10">
    <source>
        <dbReference type="EMBL" id="SVA75572.1"/>
    </source>
</evidence>
<sequence>VELIFLALLLILMAWALGSGFPVAFALPGSAIITILVAAAFGYFLAGDASAYFAQGGPQEWLTSGVTNLRGVYWEVERDTLIAIPLFIFMGIMLQRSRIAEDLLVTMAQLFGPVPGGLGISVVFVGALLAATTGIVGATVVAMGLISLPAMLNNNYSRPLATGTIAASGTLGQIIPPSIVLIILADQLASATDQAGTGRKTMFKEATGELSMPSEFGVASTSAGEMFLGAFVPGLVLVALYMVFILVWAQIRPKAAPAVRYGGDFDFQFFIKVVLILVPPLGLIFLVLGSIISGIATVNQAGAIGAAGALFMAGYRLKAGQKGAYWPAILGLISLLVIFVLLSNFEINVKNIRGSQDAQIIALAAVATAGLLYALFWSAWRAYRVDNTLQGVMVETAKTTSLVFIILLGAAMLTAAFRAFGGEDLVRDFLNGMPGGFWAKFIIVMAVIFILGFFLDFIEIAVVVVPIIAPILLTDPSANVTAVWLGVMIGLNVQTSFLTPPFGFALFYLRGVAPAIVKTIEMYKGVIAFIILQLVAIGIVAANPSLVNYLPNRVSMTSPTAPPPRNPKLQYCIEEYVKEEFDRKGATILQAVEAARSLDLSYLPKKLSETVGKSFDHADNAVPSLDEAFRAEANVEDNAGAYRPIHRKVRRIENNARKLSEEIDKLVVVNKRLDPNEDADQKSKLDAQISMLKQEQQELISQIPTDWVQVHKEFAVLTKAELAARKKYRRTVDSAYSPVADLIELIEATNVFAELEQNLTELRDQVVNGASPEDMIDPLKSLAKQFGSIKGASKIKSQISKARRALSKKKPKIDKAITHLDNATVIYSEQRLWRERAMTELLPDIKIYEQAIRGTIGLRLQKRLEKIEALNVAACTSGHRDISLHF</sequence>
<feature type="transmembrane region" description="Helical" evidence="8">
    <location>
        <begin position="359"/>
        <end position="380"/>
    </location>
</feature>
<accession>A0A381YG43</accession>
<dbReference type="GO" id="GO:0005886">
    <property type="term" value="C:plasma membrane"/>
    <property type="evidence" value="ECO:0007669"/>
    <property type="project" value="UniProtKB-SubCell"/>
</dbReference>
<reference evidence="10" key="1">
    <citation type="submission" date="2018-05" db="EMBL/GenBank/DDBJ databases">
        <authorList>
            <person name="Lanie J.A."/>
            <person name="Ng W.-L."/>
            <person name="Kazmierczak K.M."/>
            <person name="Andrzejewski T.M."/>
            <person name="Davidsen T.M."/>
            <person name="Wayne K.J."/>
            <person name="Tettelin H."/>
            <person name="Glass J.I."/>
            <person name="Rusch D."/>
            <person name="Podicherti R."/>
            <person name="Tsui H.-C.T."/>
            <person name="Winkler M.E."/>
        </authorList>
    </citation>
    <scope>NUCLEOTIDE SEQUENCE</scope>
</reference>
<feature type="transmembrane region" description="Helical" evidence="8">
    <location>
        <begin position="226"/>
        <end position="248"/>
    </location>
</feature>
<keyword evidence="5 8" id="KW-1133">Transmembrane helix</keyword>